<dbReference type="RefSeq" id="WP_212919748.1">
    <property type="nucleotide sequence ID" value="NZ_BORP01000001.1"/>
</dbReference>
<feature type="transmembrane region" description="Helical" evidence="1">
    <location>
        <begin position="106"/>
        <end position="126"/>
    </location>
</feature>
<evidence type="ECO:0000256" key="1">
    <source>
        <dbReference type="SAM" id="Phobius"/>
    </source>
</evidence>
<accession>A0A919X664</accession>
<dbReference type="EMBL" id="BORP01000001">
    <property type="protein sequence ID" value="GIO26266.1"/>
    <property type="molecule type" value="Genomic_DNA"/>
</dbReference>
<feature type="transmembrane region" description="Helical" evidence="1">
    <location>
        <begin position="65"/>
        <end position="86"/>
    </location>
</feature>
<gene>
    <name evidence="2" type="ORF">J43TS3_08770</name>
</gene>
<dbReference type="AlphaFoldDB" id="A0A919X664"/>
<comment type="caution">
    <text evidence="2">The sequence shown here is derived from an EMBL/GenBank/DDBJ whole genome shotgun (WGS) entry which is preliminary data.</text>
</comment>
<keyword evidence="1" id="KW-0812">Transmembrane</keyword>
<name>A0A919X664_9BACI</name>
<keyword evidence="3" id="KW-1185">Reference proteome</keyword>
<keyword evidence="1" id="KW-0472">Membrane</keyword>
<feature type="transmembrane region" description="Helical" evidence="1">
    <location>
        <begin position="35"/>
        <end position="53"/>
    </location>
</feature>
<reference evidence="2" key="1">
    <citation type="submission" date="2021-03" db="EMBL/GenBank/DDBJ databases">
        <title>Antimicrobial resistance genes in bacteria isolated from Japanese honey, and their potential for conferring macrolide and lincosamide resistance in the American foulbrood pathogen Paenibacillus larvae.</title>
        <authorList>
            <person name="Okamoto M."/>
            <person name="Kumagai M."/>
            <person name="Kanamori H."/>
            <person name="Takamatsu D."/>
        </authorList>
    </citation>
    <scope>NUCLEOTIDE SEQUENCE</scope>
    <source>
        <strain evidence="2">J43TS3</strain>
    </source>
</reference>
<organism evidence="2 3">
    <name type="scientific">Ornithinibacillus bavariensis</name>
    <dbReference type="NCBI Taxonomy" id="545502"/>
    <lineage>
        <taxon>Bacteria</taxon>
        <taxon>Bacillati</taxon>
        <taxon>Bacillota</taxon>
        <taxon>Bacilli</taxon>
        <taxon>Bacillales</taxon>
        <taxon>Bacillaceae</taxon>
        <taxon>Ornithinibacillus</taxon>
    </lineage>
</organism>
<dbReference type="Proteomes" id="UP000676917">
    <property type="component" value="Unassembled WGS sequence"/>
</dbReference>
<feature type="transmembrane region" description="Helical" evidence="1">
    <location>
        <begin position="7"/>
        <end position="29"/>
    </location>
</feature>
<evidence type="ECO:0000313" key="2">
    <source>
        <dbReference type="EMBL" id="GIO26266.1"/>
    </source>
</evidence>
<sequence length="148" mass="15874">MESKNYGLPILGALLAAIVGGVVWALIAIITEYEIGIVAWAIGGLTGYIVFYLAKGSVTSLHQVIAVVGSLIGILLGKYFILGYYYENSISGIFNSEVIMHFGDNISVLFGGMDIVFVLLAVVTAWQLPAQLGSKNQTTEQIQETKAE</sequence>
<evidence type="ECO:0000313" key="3">
    <source>
        <dbReference type="Proteomes" id="UP000676917"/>
    </source>
</evidence>
<keyword evidence="1" id="KW-1133">Transmembrane helix</keyword>
<protein>
    <submittedName>
        <fullName evidence="2">Uncharacterized protein</fullName>
    </submittedName>
</protein>
<proteinExistence type="predicted"/>